<dbReference type="Pfam" id="PF13843">
    <property type="entry name" value="DDE_Tnp_1_7"/>
    <property type="match status" value="1"/>
</dbReference>
<proteinExistence type="predicted"/>
<evidence type="ECO:0000313" key="3">
    <source>
        <dbReference type="Ensembl" id="ENSSFOP00015011875.1"/>
    </source>
</evidence>
<gene>
    <name evidence="3" type="primary">LOC114910756</name>
</gene>
<name>A0A8C9RGF8_SCLFO</name>
<feature type="compositionally biased region" description="Acidic residues" evidence="1">
    <location>
        <begin position="27"/>
        <end position="42"/>
    </location>
</feature>
<reference evidence="3" key="3">
    <citation type="submission" date="2025-09" db="UniProtKB">
        <authorList>
            <consortium name="Ensembl"/>
        </authorList>
    </citation>
    <scope>IDENTIFICATION</scope>
</reference>
<dbReference type="AlphaFoldDB" id="A0A8C9RGF8"/>
<organism evidence="3 4">
    <name type="scientific">Scleropages formosus</name>
    <name type="common">Asian bonytongue</name>
    <name type="synonym">Osteoglossum formosum</name>
    <dbReference type="NCBI Taxonomy" id="113540"/>
    <lineage>
        <taxon>Eukaryota</taxon>
        <taxon>Metazoa</taxon>
        <taxon>Chordata</taxon>
        <taxon>Craniata</taxon>
        <taxon>Vertebrata</taxon>
        <taxon>Euteleostomi</taxon>
        <taxon>Actinopterygii</taxon>
        <taxon>Neopterygii</taxon>
        <taxon>Teleostei</taxon>
        <taxon>Osteoglossocephala</taxon>
        <taxon>Osteoglossomorpha</taxon>
        <taxon>Osteoglossiformes</taxon>
        <taxon>Osteoglossidae</taxon>
        <taxon>Scleropages</taxon>
    </lineage>
</organism>
<reference evidence="3" key="2">
    <citation type="submission" date="2025-08" db="UniProtKB">
        <authorList>
            <consortium name="Ensembl"/>
        </authorList>
    </citation>
    <scope>IDENTIFICATION</scope>
</reference>
<feature type="domain" description="PiggyBac transposable element-derived protein" evidence="2">
    <location>
        <begin position="112"/>
        <end position="464"/>
    </location>
</feature>
<dbReference type="Ensembl" id="ENSSFOT00015012027.2">
    <property type="protein sequence ID" value="ENSSFOP00015011875.1"/>
    <property type="gene ID" value="ENSSFOG00015007676.2"/>
</dbReference>
<dbReference type="GeneTree" id="ENSGT00940000171976"/>
<reference evidence="3 4" key="1">
    <citation type="submission" date="2019-04" db="EMBL/GenBank/DDBJ databases">
        <authorList>
            <consortium name="Wellcome Sanger Institute Data Sharing"/>
        </authorList>
    </citation>
    <scope>NUCLEOTIDE SEQUENCE [LARGE SCALE GENOMIC DNA]</scope>
</reference>
<sequence>MAAEYIEDENINTLDEEAIMGSQSESDVSDAEDGDYVPDEDASTPGSSSSLTESDTEESSDESSKQESDPHSDRMSRKGIFWRKTPPKKTKTLSHNILRCRSGPLSKFTTISPKDAWDLFITDNIIEEILKCTNREGRRVAATKGKEWKALKKDEFLAFIGLVLFAGCEKNWDVSIRHMFGDLLHNPLYKATMAVGRFEDILHVLCFDDKKTRASRREKDKMAPFRCIWELFLVNCRKRFSPSDCVTVDEQLVPFKGRCRFLQYMPRKPAKYGIKIFWLCDARVPYAIDGIVYTGREPGKEIRKNVGENVVRQLCSGIRNTGRSITTDNFFTSVGLAESLKELGLGLVGTLRQNKVEIPPVMKPSESRKVYSSEFGFNGSTTMVSYVPKRKKAVVLLSTVHHDKAVDEDSQKRKPEIITFYNQTKGGVDVVDQMVRTYTCKRKTRRWTMVLWYNVLDVATLNAYTFFTSQHPECYRGVPSARRHFLKELTLQLITPYMKIRLENTRGLPKQTVEAMERCGVTKSESLPMGENEENQLKKRKRCHMCPSSKDRKTQTYCMKCYVPVCRDHRQKKVICVKCIEGKTK</sequence>
<feature type="region of interest" description="Disordered" evidence="1">
    <location>
        <begin position="1"/>
        <end position="81"/>
    </location>
</feature>
<dbReference type="Proteomes" id="UP000694397">
    <property type="component" value="Chromosome 6"/>
</dbReference>
<accession>A0A8C9RGF8</accession>
<dbReference type="InterPro" id="IPR029526">
    <property type="entry name" value="PGBD"/>
</dbReference>
<dbReference type="PANTHER" id="PTHR46599">
    <property type="entry name" value="PIGGYBAC TRANSPOSABLE ELEMENT-DERIVED PROTEIN 4"/>
    <property type="match status" value="1"/>
</dbReference>
<feature type="compositionally biased region" description="Low complexity" evidence="1">
    <location>
        <begin position="43"/>
        <end position="53"/>
    </location>
</feature>
<keyword evidence="4" id="KW-1185">Reference proteome</keyword>
<dbReference type="PANTHER" id="PTHR46599:SF6">
    <property type="entry name" value="DUAL SPECIFICITY PHOSPHATASE 26"/>
    <property type="match status" value="1"/>
</dbReference>
<feature type="compositionally biased region" description="Acidic residues" evidence="1">
    <location>
        <begin position="1"/>
        <end position="18"/>
    </location>
</feature>
<feature type="compositionally biased region" description="Basic and acidic residues" evidence="1">
    <location>
        <begin position="62"/>
        <end position="76"/>
    </location>
</feature>
<dbReference type="OrthoDB" id="9986773at2759"/>
<evidence type="ECO:0000256" key="1">
    <source>
        <dbReference type="SAM" id="MobiDB-lite"/>
    </source>
</evidence>
<evidence type="ECO:0000313" key="4">
    <source>
        <dbReference type="Proteomes" id="UP000694397"/>
    </source>
</evidence>
<protein>
    <recommendedName>
        <fullName evidence="2">PiggyBac transposable element-derived protein domain-containing protein</fullName>
    </recommendedName>
</protein>
<evidence type="ECO:0000259" key="2">
    <source>
        <dbReference type="Pfam" id="PF13843"/>
    </source>
</evidence>